<dbReference type="RefSeq" id="WP_184368404.1">
    <property type="nucleotide sequence ID" value="NZ_BAAAKM010000091.1"/>
</dbReference>
<dbReference type="GO" id="GO:0006508">
    <property type="term" value="P:proteolysis"/>
    <property type="evidence" value="ECO:0007669"/>
    <property type="project" value="UniProtKB-KW"/>
</dbReference>
<accession>A0A840WWS4</accession>
<evidence type="ECO:0000256" key="5">
    <source>
        <dbReference type="SAM" id="MobiDB-lite"/>
    </source>
</evidence>
<evidence type="ECO:0000256" key="1">
    <source>
        <dbReference type="ARBA" id="ARBA00007074"/>
    </source>
</evidence>
<evidence type="ECO:0000256" key="4">
    <source>
        <dbReference type="ARBA" id="ARBA00022807"/>
    </source>
</evidence>
<feature type="compositionally biased region" description="Basic and acidic residues" evidence="5">
    <location>
        <begin position="1"/>
        <end position="11"/>
    </location>
</feature>
<keyword evidence="8" id="KW-1185">Reference proteome</keyword>
<keyword evidence="4" id="KW-0788">Thiol protease</keyword>
<dbReference type="Gene3D" id="3.90.1720.10">
    <property type="entry name" value="endopeptidase domain like (from Nostoc punctiforme)"/>
    <property type="match status" value="1"/>
</dbReference>
<protein>
    <submittedName>
        <fullName evidence="7">Cell wall-associated NlpC family hydrolase</fullName>
    </submittedName>
</protein>
<dbReference type="PROSITE" id="PS51935">
    <property type="entry name" value="NLPC_P60"/>
    <property type="match status" value="1"/>
</dbReference>
<dbReference type="PANTHER" id="PTHR47359">
    <property type="entry name" value="PEPTIDOGLYCAN DL-ENDOPEPTIDASE CWLO"/>
    <property type="match status" value="1"/>
</dbReference>
<evidence type="ECO:0000259" key="6">
    <source>
        <dbReference type="PROSITE" id="PS51935"/>
    </source>
</evidence>
<dbReference type="GO" id="GO:0008234">
    <property type="term" value="F:cysteine-type peptidase activity"/>
    <property type="evidence" value="ECO:0007669"/>
    <property type="project" value="UniProtKB-KW"/>
</dbReference>
<evidence type="ECO:0000313" key="8">
    <source>
        <dbReference type="Proteomes" id="UP000579647"/>
    </source>
</evidence>
<comment type="caution">
    <text evidence="7">The sequence shown here is derived from an EMBL/GenBank/DDBJ whole genome shotgun (WGS) entry which is preliminary data.</text>
</comment>
<organism evidence="7 8">
    <name type="scientific">Nocardiopsis metallicus</name>
    <dbReference type="NCBI Taxonomy" id="179819"/>
    <lineage>
        <taxon>Bacteria</taxon>
        <taxon>Bacillati</taxon>
        <taxon>Actinomycetota</taxon>
        <taxon>Actinomycetes</taxon>
        <taxon>Streptosporangiales</taxon>
        <taxon>Nocardiopsidaceae</taxon>
        <taxon>Nocardiopsis</taxon>
    </lineage>
</organism>
<proteinExistence type="inferred from homology"/>
<dbReference type="InterPro" id="IPR038765">
    <property type="entry name" value="Papain-like_cys_pep_sf"/>
</dbReference>
<comment type="similarity">
    <text evidence="1">Belongs to the peptidase C40 family.</text>
</comment>
<evidence type="ECO:0000256" key="3">
    <source>
        <dbReference type="ARBA" id="ARBA00022801"/>
    </source>
</evidence>
<dbReference type="Proteomes" id="UP000579647">
    <property type="component" value="Unassembled WGS sequence"/>
</dbReference>
<evidence type="ECO:0000313" key="7">
    <source>
        <dbReference type="EMBL" id="MBB5494628.1"/>
    </source>
</evidence>
<dbReference type="InterPro" id="IPR000064">
    <property type="entry name" value="NLP_P60_dom"/>
</dbReference>
<dbReference type="InterPro" id="IPR051794">
    <property type="entry name" value="PG_Endopeptidase_C40"/>
</dbReference>
<evidence type="ECO:0000256" key="2">
    <source>
        <dbReference type="ARBA" id="ARBA00022670"/>
    </source>
</evidence>
<keyword evidence="2" id="KW-0645">Protease</keyword>
<sequence>MRLPRHHEQTRACRSTTNPVRQAAPAQSRRRTPRALAVAVLAAAALAAGGTPALAQSAPSLQAVQSAPGAERIHQALSSSTVEKAISAAESQKGKPYAWGGTGPNSFDCSGLVQYSFKQAGVSLPRIAHDQVNSGTRVSYANAKRGDILYWTDSGGYAYHVAIYLGGGRMIDAPRSGRSIAERDVTRYNLAGAVRI</sequence>
<dbReference type="SUPFAM" id="SSF54001">
    <property type="entry name" value="Cysteine proteinases"/>
    <property type="match status" value="1"/>
</dbReference>
<dbReference type="Pfam" id="PF00877">
    <property type="entry name" value="NLPC_P60"/>
    <property type="match status" value="1"/>
</dbReference>
<dbReference type="AlphaFoldDB" id="A0A840WWS4"/>
<dbReference type="EMBL" id="JACHDO010000001">
    <property type="protein sequence ID" value="MBB5494628.1"/>
    <property type="molecule type" value="Genomic_DNA"/>
</dbReference>
<name>A0A840WWS4_9ACTN</name>
<reference evidence="7 8" key="1">
    <citation type="submission" date="2020-08" db="EMBL/GenBank/DDBJ databases">
        <title>Sequencing the genomes of 1000 actinobacteria strains.</title>
        <authorList>
            <person name="Klenk H.-P."/>
        </authorList>
    </citation>
    <scope>NUCLEOTIDE SEQUENCE [LARGE SCALE GENOMIC DNA]</scope>
    <source>
        <strain evidence="7 8">DSM 44598</strain>
    </source>
</reference>
<gene>
    <name evidence="7" type="ORF">HNR07_005765</name>
</gene>
<keyword evidence="3 7" id="KW-0378">Hydrolase</keyword>
<dbReference type="PANTHER" id="PTHR47359:SF3">
    <property type="entry name" value="NLP_P60 DOMAIN-CONTAINING PROTEIN-RELATED"/>
    <property type="match status" value="1"/>
</dbReference>
<feature type="domain" description="NlpC/P60" evidence="6">
    <location>
        <begin position="79"/>
        <end position="196"/>
    </location>
</feature>
<feature type="region of interest" description="Disordered" evidence="5">
    <location>
        <begin position="1"/>
        <end position="31"/>
    </location>
</feature>